<dbReference type="Proteomes" id="UP000663880">
    <property type="component" value="Unassembled WGS sequence"/>
</dbReference>
<feature type="domain" description="Pacifastin" evidence="7">
    <location>
        <begin position="92"/>
        <end position="127"/>
    </location>
</feature>
<organism evidence="8 9">
    <name type="scientific">Pieris macdunnoughi</name>
    <dbReference type="NCBI Taxonomy" id="345717"/>
    <lineage>
        <taxon>Eukaryota</taxon>
        <taxon>Metazoa</taxon>
        <taxon>Ecdysozoa</taxon>
        <taxon>Arthropoda</taxon>
        <taxon>Hexapoda</taxon>
        <taxon>Insecta</taxon>
        <taxon>Pterygota</taxon>
        <taxon>Neoptera</taxon>
        <taxon>Endopterygota</taxon>
        <taxon>Lepidoptera</taxon>
        <taxon>Glossata</taxon>
        <taxon>Ditrysia</taxon>
        <taxon>Papilionoidea</taxon>
        <taxon>Pieridae</taxon>
        <taxon>Pierinae</taxon>
        <taxon>Pieris</taxon>
    </lineage>
</organism>
<evidence type="ECO:0000256" key="3">
    <source>
        <dbReference type="ARBA" id="ARBA00022690"/>
    </source>
</evidence>
<accession>A0A821SNR5</accession>
<evidence type="ECO:0000256" key="2">
    <source>
        <dbReference type="ARBA" id="ARBA00022525"/>
    </source>
</evidence>
<evidence type="ECO:0000256" key="5">
    <source>
        <dbReference type="ARBA" id="ARBA00023157"/>
    </source>
</evidence>
<evidence type="ECO:0000256" key="6">
    <source>
        <dbReference type="ARBA" id="ARBA00029459"/>
    </source>
</evidence>
<dbReference type="InterPro" id="IPR036201">
    <property type="entry name" value="Pacifastin_dom_sf"/>
</dbReference>
<comment type="caution">
    <text evidence="8">The sequence shown here is derived from an EMBL/GenBank/DDBJ whole genome shotgun (WGS) entry which is preliminary data.</text>
</comment>
<keyword evidence="5" id="KW-1015">Disulfide bond</keyword>
<dbReference type="SUPFAM" id="SSF57283">
    <property type="entry name" value="PMP inhibitors"/>
    <property type="match status" value="1"/>
</dbReference>
<evidence type="ECO:0000256" key="4">
    <source>
        <dbReference type="ARBA" id="ARBA00022900"/>
    </source>
</evidence>
<reference evidence="8" key="1">
    <citation type="submission" date="2021-02" db="EMBL/GenBank/DDBJ databases">
        <authorList>
            <person name="Steward A R."/>
        </authorList>
    </citation>
    <scope>NUCLEOTIDE SEQUENCE</scope>
</reference>
<protein>
    <recommendedName>
        <fullName evidence="7">Pacifastin domain-containing protein</fullName>
    </recommendedName>
</protein>
<evidence type="ECO:0000256" key="1">
    <source>
        <dbReference type="ARBA" id="ARBA00004613"/>
    </source>
</evidence>
<dbReference type="Pfam" id="PF05375">
    <property type="entry name" value="Pacifastin_I"/>
    <property type="match status" value="1"/>
</dbReference>
<evidence type="ECO:0000259" key="7">
    <source>
        <dbReference type="Pfam" id="PF05375"/>
    </source>
</evidence>
<dbReference type="GO" id="GO:0005576">
    <property type="term" value="C:extracellular region"/>
    <property type="evidence" value="ECO:0007669"/>
    <property type="project" value="UniProtKB-SubCell"/>
</dbReference>
<dbReference type="GO" id="GO:0004867">
    <property type="term" value="F:serine-type endopeptidase inhibitor activity"/>
    <property type="evidence" value="ECO:0007669"/>
    <property type="project" value="UniProtKB-KW"/>
</dbReference>
<gene>
    <name evidence="8" type="ORF">PMACD_LOCUS7788</name>
</gene>
<dbReference type="AlphaFoldDB" id="A0A821SNR5"/>
<dbReference type="OrthoDB" id="7168090at2759"/>
<keyword evidence="9" id="KW-1185">Reference proteome</keyword>
<evidence type="ECO:0000313" key="8">
    <source>
        <dbReference type="EMBL" id="CAF4859445.1"/>
    </source>
</evidence>
<proteinExistence type="inferred from homology"/>
<keyword evidence="4" id="KW-0722">Serine protease inhibitor</keyword>
<sequence length="142" mass="16086">MYRIDCNGCLCQESNNLVCEENLCLSKKGLIKMEAKKLSGKKCHQNESYGCVQCNCVDRITVCKGIPQCEEREKLTGHAAKMPLALNPDEEKCVPGTMYTVQCNQCYCQLDSTLRCTQKTCLNYAQAMKLEKQRLHLEKHGL</sequence>
<keyword evidence="2" id="KW-0964">Secreted</keyword>
<comment type="subcellular location">
    <subcellularLocation>
        <location evidence="1">Secreted</location>
    </subcellularLocation>
</comment>
<name>A0A821SNR5_9NEOP</name>
<keyword evidence="3" id="KW-0646">Protease inhibitor</keyword>
<dbReference type="InterPro" id="IPR008037">
    <property type="entry name" value="Pacifastin_dom"/>
</dbReference>
<dbReference type="EMBL" id="CAJOBZ010000019">
    <property type="protein sequence ID" value="CAF4859445.1"/>
    <property type="molecule type" value="Genomic_DNA"/>
</dbReference>
<comment type="similarity">
    <text evidence="6">Belongs to the protease inhibitor I19 family.</text>
</comment>
<evidence type="ECO:0000313" key="9">
    <source>
        <dbReference type="Proteomes" id="UP000663880"/>
    </source>
</evidence>